<keyword evidence="9" id="KW-1185">Reference proteome</keyword>
<sequence length="258" mass="28546">MTTRRRRGAVGRMLLDLGISISRAESGNPLGPEPVIMLRGAMARPKLTLYFDLHSPYSYLAFYLIKNSPVFKPCDVTYTPVLLVAYIDAVGLKPPWSSPNKVKWLHTDVARWCREFDIPWNPGLPANYPFDVTTLKVQRALVACSLECPNRYPDVLSAVYHAFWCEKKGVQLPDVHASIITQVVGKDVAAKILNRSTTAEVKSLLKQNTEAAIASGSPGLPWIKAVDGEGQEEFFWGFDHLGQVMRFLGLGAPGGPHL</sequence>
<dbReference type="FunFam" id="3.40.30.10:FF:000096">
    <property type="entry name" value="Glutathione S-transferase kappa"/>
    <property type="match status" value="1"/>
</dbReference>
<evidence type="ECO:0000313" key="9">
    <source>
        <dbReference type="Proteomes" id="UP000053029"/>
    </source>
</evidence>
<evidence type="ECO:0000256" key="2">
    <source>
        <dbReference type="ARBA" id="ARBA00012452"/>
    </source>
</evidence>
<feature type="domain" description="DSBA-like thioredoxin" evidence="7">
    <location>
        <begin position="47"/>
        <end position="244"/>
    </location>
</feature>
<dbReference type="GO" id="GO:0006749">
    <property type="term" value="P:glutathione metabolic process"/>
    <property type="evidence" value="ECO:0007669"/>
    <property type="project" value="TreeGrafter"/>
</dbReference>
<dbReference type="GO" id="GO:0005739">
    <property type="term" value="C:mitochondrion"/>
    <property type="evidence" value="ECO:0007669"/>
    <property type="project" value="TreeGrafter"/>
</dbReference>
<keyword evidence="3" id="KW-0808">Transferase</keyword>
<evidence type="ECO:0000256" key="6">
    <source>
        <dbReference type="ARBA" id="ARBA00083519"/>
    </source>
</evidence>
<dbReference type="PANTHER" id="PTHR42943:SF2">
    <property type="entry name" value="GLUTATHIONE S-TRANSFERASE KAPPA 1"/>
    <property type="match status" value="1"/>
</dbReference>
<dbReference type="GeneID" id="25300415"/>
<comment type="catalytic activity">
    <reaction evidence="4">
        <text>RX + glutathione = an S-substituted glutathione + a halide anion + H(+)</text>
        <dbReference type="Rhea" id="RHEA:16437"/>
        <dbReference type="ChEBI" id="CHEBI:15378"/>
        <dbReference type="ChEBI" id="CHEBI:16042"/>
        <dbReference type="ChEBI" id="CHEBI:17792"/>
        <dbReference type="ChEBI" id="CHEBI:57925"/>
        <dbReference type="ChEBI" id="CHEBI:90779"/>
        <dbReference type="EC" id="2.5.1.18"/>
    </reaction>
</comment>
<dbReference type="Gene3D" id="3.40.30.10">
    <property type="entry name" value="Glutaredoxin"/>
    <property type="match status" value="1"/>
</dbReference>
<dbReference type="GO" id="GO:0005777">
    <property type="term" value="C:peroxisome"/>
    <property type="evidence" value="ECO:0007669"/>
    <property type="project" value="TreeGrafter"/>
</dbReference>
<dbReference type="OrthoDB" id="4664297at2759"/>
<dbReference type="HOGENOM" id="CLU_069253_1_4_1"/>
<organism evidence="8 9">
    <name type="scientific">Fonsecaea pedrosoi CBS 271.37</name>
    <dbReference type="NCBI Taxonomy" id="1442368"/>
    <lineage>
        <taxon>Eukaryota</taxon>
        <taxon>Fungi</taxon>
        <taxon>Dikarya</taxon>
        <taxon>Ascomycota</taxon>
        <taxon>Pezizomycotina</taxon>
        <taxon>Eurotiomycetes</taxon>
        <taxon>Chaetothyriomycetidae</taxon>
        <taxon>Chaetothyriales</taxon>
        <taxon>Herpotrichiellaceae</taxon>
        <taxon>Fonsecaea</taxon>
    </lineage>
</organism>
<dbReference type="Pfam" id="PF01323">
    <property type="entry name" value="DSBA"/>
    <property type="match status" value="1"/>
</dbReference>
<dbReference type="InterPro" id="IPR001853">
    <property type="entry name" value="DSBA-like_thioredoxin_dom"/>
</dbReference>
<accession>A0A0D2GX15</accession>
<gene>
    <name evidence="8" type="ORF">Z517_00925</name>
</gene>
<dbReference type="InterPro" id="IPR036249">
    <property type="entry name" value="Thioredoxin-like_sf"/>
</dbReference>
<comment type="similarity">
    <text evidence="1">Belongs to the GST superfamily. Kappa family.</text>
</comment>
<protein>
    <recommendedName>
        <fullName evidence="5">Glutathione S-transferase kappa 1</fullName>
        <ecNumber evidence="2">2.5.1.18</ecNumber>
    </recommendedName>
    <alternativeName>
        <fullName evidence="6">GST class-kappa</fullName>
    </alternativeName>
</protein>
<dbReference type="VEuPathDB" id="FungiDB:Z517_00925"/>
<evidence type="ECO:0000256" key="4">
    <source>
        <dbReference type="ARBA" id="ARBA00047960"/>
    </source>
</evidence>
<name>A0A0D2GX15_9EURO</name>
<dbReference type="EMBL" id="KN846969">
    <property type="protein sequence ID" value="KIW85533.1"/>
    <property type="molecule type" value="Genomic_DNA"/>
</dbReference>
<evidence type="ECO:0000256" key="5">
    <source>
        <dbReference type="ARBA" id="ARBA00073833"/>
    </source>
</evidence>
<dbReference type="GO" id="GO:0004364">
    <property type="term" value="F:glutathione transferase activity"/>
    <property type="evidence" value="ECO:0007669"/>
    <property type="project" value="UniProtKB-EC"/>
</dbReference>
<dbReference type="STRING" id="1442368.A0A0D2GX15"/>
<dbReference type="AlphaFoldDB" id="A0A0D2GX15"/>
<dbReference type="PANTHER" id="PTHR42943">
    <property type="entry name" value="GLUTATHIONE S-TRANSFERASE KAPPA"/>
    <property type="match status" value="1"/>
</dbReference>
<evidence type="ECO:0000259" key="7">
    <source>
        <dbReference type="Pfam" id="PF01323"/>
    </source>
</evidence>
<dbReference type="SUPFAM" id="SSF52833">
    <property type="entry name" value="Thioredoxin-like"/>
    <property type="match status" value="1"/>
</dbReference>
<dbReference type="RefSeq" id="XP_013289341.1">
    <property type="nucleotide sequence ID" value="XM_013433887.1"/>
</dbReference>
<reference evidence="8 9" key="1">
    <citation type="submission" date="2015-01" db="EMBL/GenBank/DDBJ databases">
        <title>The Genome Sequence of Fonsecaea pedrosoi CBS 271.37.</title>
        <authorList>
            <consortium name="The Broad Institute Genomics Platform"/>
            <person name="Cuomo C."/>
            <person name="de Hoog S."/>
            <person name="Gorbushina A."/>
            <person name="Stielow B."/>
            <person name="Teixiera M."/>
            <person name="Abouelleil A."/>
            <person name="Chapman S.B."/>
            <person name="Priest M."/>
            <person name="Young S.K."/>
            <person name="Wortman J."/>
            <person name="Nusbaum C."/>
            <person name="Birren B."/>
        </authorList>
    </citation>
    <scope>NUCLEOTIDE SEQUENCE [LARGE SCALE GENOMIC DNA]</scope>
    <source>
        <strain evidence="8 9">CBS 271.37</strain>
    </source>
</reference>
<dbReference type="EC" id="2.5.1.18" evidence="2"/>
<dbReference type="InterPro" id="IPR051924">
    <property type="entry name" value="GST_Kappa/NadH"/>
</dbReference>
<evidence type="ECO:0000313" key="8">
    <source>
        <dbReference type="EMBL" id="KIW85533.1"/>
    </source>
</evidence>
<evidence type="ECO:0000256" key="3">
    <source>
        <dbReference type="ARBA" id="ARBA00022679"/>
    </source>
</evidence>
<proteinExistence type="inferred from homology"/>
<dbReference type="GO" id="GO:0004602">
    <property type="term" value="F:glutathione peroxidase activity"/>
    <property type="evidence" value="ECO:0007669"/>
    <property type="project" value="TreeGrafter"/>
</dbReference>
<dbReference type="Proteomes" id="UP000053029">
    <property type="component" value="Unassembled WGS sequence"/>
</dbReference>
<evidence type="ECO:0000256" key="1">
    <source>
        <dbReference type="ARBA" id="ARBA00006494"/>
    </source>
</evidence>